<keyword evidence="6 7" id="KW-0067">ATP-binding</keyword>
<feature type="compositionally biased region" description="Basic and acidic residues" evidence="8">
    <location>
        <begin position="508"/>
        <end position="522"/>
    </location>
</feature>
<evidence type="ECO:0000256" key="8">
    <source>
        <dbReference type="SAM" id="MobiDB-lite"/>
    </source>
</evidence>
<feature type="compositionally biased region" description="Basic and acidic residues" evidence="8">
    <location>
        <begin position="10"/>
        <end position="23"/>
    </location>
</feature>
<feature type="region of interest" description="Disordered" evidence="8">
    <location>
        <begin position="1"/>
        <end position="23"/>
    </location>
</feature>
<evidence type="ECO:0000256" key="2">
    <source>
        <dbReference type="ARBA" id="ARBA00022527"/>
    </source>
</evidence>
<dbReference type="PANTHER" id="PTHR24056:SF384">
    <property type="entry name" value="PROTEIN KINASE SUPERFAMILY PROTEIN"/>
    <property type="match status" value="1"/>
</dbReference>
<organism evidence="10 11">
    <name type="scientific">Abrus precatorius</name>
    <name type="common">Indian licorice</name>
    <name type="synonym">Glycine abrus</name>
    <dbReference type="NCBI Taxonomy" id="3816"/>
    <lineage>
        <taxon>Eukaryota</taxon>
        <taxon>Viridiplantae</taxon>
        <taxon>Streptophyta</taxon>
        <taxon>Embryophyta</taxon>
        <taxon>Tracheophyta</taxon>
        <taxon>Spermatophyta</taxon>
        <taxon>Magnoliopsida</taxon>
        <taxon>eudicotyledons</taxon>
        <taxon>Gunneridae</taxon>
        <taxon>Pentapetalae</taxon>
        <taxon>rosids</taxon>
        <taxon>fabids</taxon>
        <taxon>Fabales</taxon>
        <taxon>Fabaceae</taxon>
        <taxon>Papilionoideae</taxon>
        <taxon>50 kb inversion clade</taxon>
        <taxon>NPAAA clade</taxon>
        <taxon>indigoferoid/millettioid clade</taxon>
        <taxon>Abreae</taxon>
        <taxon>Abrus</taxon>
    </lineage>
</organism>
<feature type="region of interest" description="Disordered" evidence="8">
    <location>
        <begin position="503"/>
        <end position="526"/>
    </location>
</feature>
<dbReference type="Pfam" id="PF00069">
    <property type="entry name" value="Pkinase"/>
    <property type="match status" value="1"/>
</dbReference>
<evidence type="ECO:0000256" key="4">
    <source>
        <dbReference type="ARBA" id="ARBA00022741"/>
    </source>
</evidence>
<protein>
    <submittedName>
        <fullName evidence="11">Probable serine/threonine-protein kinase At1g54610</fullName>
    </submittedName>
</protein>
<comment type="similarity">
    <text evidence="1">Belongs to the protein kinase superfamily. CMGC Ser/Thr protein kinase family. CDC2/CDKX subfamily.</text>
</comment>
<dbReference type="InterPro" id="IPR000719">
    <property type="entry name" value="Prot_kinase_dom"/>
</dbReference>
<dbReference type="InterPro" id="IPR050108">
    <property type="entry name" value="CDK"/>
</dbReference>
<name>A0A8B8M3L6_ABRPR</name>
<dbReference type="Gene3D" id="1.10.510.10">
    <property type="entry name" value="Transferase(Phosphotransferase) domain 1"/>
    <property type="match status" value="1"/>
</dbReference>
<dbReference type="Gene3D" id="3.30.200.20">
    <property type="entry name" value="Phosphorylase Kinase, domain 1"/>
    <property type="match status" value="1"/>
</dbReference>
<dbReference type="KEGG" id="aprc:113870165"/>
<dbReference type="FunFam" id="1.10.510.10:FF:000043">
    <property type="entry name" value="probable serine/threonine-protein kinase At1g54610"/>
    <property type="match status" value="1"/>
</dbReference>
<dbReference type="SUPFAM" id="SSF56112">
    <property type="entry name" value="Protein kinase-like (PK-like)"/>
    <property type="match status" value="1"/>
</dbReference>
<gene>
    <name evidence="11" type="primary">LOC113870165</name>
</gene>
<keyword evidence="4 7" id="KW-0547">Nucleotide-binding</keyword>
<dbReference type="CDD" id="cd07840">
    <property type="entry name" value="STKc_CDK9_like"/>
    <property type="match status" value="1"/>
</dbReference>
<dbReference type="PROSITE" id="PS50011">
    <property type="entry name" value="PROTEIN_KINASE_DOM"/>
    <property type="match status" value="1"/>
</dbReference>
<dbReference type="AlphaFoldDB" id="A0A8B8M3L6"/>
<dbReference type="InterPro" id="IPR017441">
    <property type="entry name" value="Protein_kinase_ATP_BS"/>
</dbReference>
<reference evidence="11" key="2">
    <citation type="submission" date="2025-08" db="UniProtKB">
        <authorList>
            <consortium name="RefSeq"/>
        </authorList>
    </citation>
    <scope>IDENTIFICATION</scope>
    <source>
        <tissue evidence="11">Young leaves</tissue>
    </source>
</reference>
<sequence>MGCICSKSSSRKDKVDEYEKEKELNKSSAQLVAPIVSTAEFDGGSIKGSVPRLTKACSQVIRASNQVPSEDKSNHLDATTKSQHKKCMTMRSCVGERKPLMSRILSVPHFGGEHVDAAWPSWLSSVAAEAIKGWVPRRADSFEKLDQIGQGAYSSVHKARDLETGKIVALKKVRFSSTEAESVRFMAREIYILRQLDHPNVMKLEGIVTSRTSTSLYLVFEYMEHDLAGLAAIHGVKFTEPQIKCYMQQLLRGLEHCHSRGVLHRDIKGSNLLIDQDGNLKIGDFGLATVYDPSKKQPLTSRVVTLWYRAPELLLGATEYGAAIDLWSAGCILAELQVGKPIMPGRTEVEQVHKIFKLCGSPSEDYWQRTKFPHATSFKPQQPYNRKVADTFKKISPAALALVDKLLAIQPEDRGSATSALNSEFFTTNPLPCDPSSLPKFPPSKEFDARRREKESVRKNTEAIKGRGPVSVLRGTGDTKVLETPEYNAKGDIFVQAKSNTKGSRLKYQSEEDGGSHGKGEPSRISLQNDYEHSTSLMFNSTTGPSSLSKKPESTIMNSQLRTQRSHLNHAAADLSISSVKKEPGMSAIEPVMGFVPKRNRIHCSGPLVPPGGNIDDMLKEHERLMQDVFRSVKKANPESQSKRH</sequence>
<dbReference type="GO" id="GO:0005634">
    <property type="term" value="C:nucleus"/>
    <property type="evidence" value="ECO:0007669"/>
    <property type="project" value="TreeGrafter"/>
</dbReference>
<dbReference type="OrthoDB" id="28397at2759"/>
<keyword evidence="10" id="KW-1185">Reference proteome</keyword>
<dbReference type="PROSITE" id="PS00107">
    <property type="entry name" value="PROTEIN_KINASE_ATP"/>
    <property type="match status" value="1"/>
</dbReference>
<dbReference type="GO" id="GO:0008353">
    <property type="term" value="F:RNA polymerase II CTD heptapeptide repeat kinase activity"/>
    <property type="evidence" value="ECO:0007669"/>
    <property type="project" value="TreeGrafter"/>
</dbReference>
<dbReference type="PROSITE" id="PS00108">
    <property type="entry name" value="PROTEIN_KINASE_ST"/>
    <property type="match status" value="1"/>
</dbReference>
<keyword evidence="5 11" id="KW-0418">Kinase</keyword>
<evidence type="ECO:0000313" key="10">
    <source>
        <dbReference type="Proteomes" id="UP000694853"/>
    </source>
</evidence>
<dbReference type="GO" id="GO:0032968">
    <property type="term" value="P:positive regulation of transcription elongation by RNA polymerase II"/>
    <property type="evidence" value="ECO:0007669"/>
    <property type="project" value="TreeGrafter"/>
</dbReference>
<dbReference type="FunFam" id="3.30.200.20:FF:000021">
    <property type="entry name" value="probable serine/threonine-protein kinase At1g54610"/>
    <property type="match status" value="1"/>
</dbReference>
<evidence type="ECO:0000256" key="5">
    <source>
        <dbReference type="ARBA" id="ARBA00022777"/>
    </source>
</evidence>
<dbReference type="RefSeq" id="XP_027362563.1">
    <property type="nucleotide sequence ID" value="XM_027506762.1"/>
</dbReference>
<keyword evidence="3" id="KW-0808">Transferase</keyword>
<feature type="compositionally biased region" description="Basic and acidic residues" evidence="8">
    <location>
        <begin position="443"/>
        <end position="465"/>
    </location>
</feature>
<proteinExistence type="inferred from homology"/>
<dbReference type="InterPro" id="IPR011009">
    <property type="entry name" value="Kinase-like_dom_sf"/>
</dbReference>
<evidence type="ECO:0000313" key="11">
    <source>
        <dbReference type="RefSeq" id="XP_027362563.1"/>
    </source>
</evidence>
<feature type="region of interest" description="Disordered" evidence="8">
    <location>
        <begin position="433"/>
        <end position="477"/>
    </location>
</feature>
<evidence type="ECO:0000256" key="7">
    <source>
        <dbReference type="PROSITE-ProRule" id="PRU10141"/>
    </source>
</evidence>
<dbReference type="SMART" id="SM00220">
    <property type="entry name" value="S_TKc"/>
    <property type="match status" value="1"/>
</dbReference>
<evidence type="ECO:0000256" key="1">
    <source>
        <dbReference type="ARBA" id="ARBA00006485"/>
    </source>
</evidence>
<keyword evidence="2" id="KW-0723">Serine/threonine-protein kinase</keyword>
<dbReference type="PANTHER" id="PTHR24056">
    <property type="entry name" value="CELL DIVISION PROTEIN KINASE"/>
    <property type="match status" value="1"/>
</dbReference>
<evidence type="ECO:0000259" key="9">
    <source>
        <dbReference type="PROSITE" id="PS50011"/>
    </source>
</evidence>
<accession>A0A8B8M3L6</accession>
<dbReference type="Proteomes" id="UP000694853">
    <property type="component" value="Unplaced"/>
</dbReference>
<feature type="domain" description="Protein kinase" evidence="9">
    <location>
        <begin position="142"/>
        <end position="426"/>
    </location>
</feature>
<dbReference type="GeneID" id="113870165"/>
<dbReference type="InterPro" id="IPR008271">
    <property type="entry name" value="Ser/Thr_kinase_AS"/>
</dbReference>
<reference evidence="10" key="1">
    <citation type="journal article" date="2019" name="Toxins">
        <title>Detection of Abrin-Like and Prepropulchellin-Like Toxin Genes and Transcripts Using Whole Genome Sequencing and Full-Length Transcript Sequencing of Abrus precatorius.</title>
        <authorList>
            <person name="Hovde B.T."/>
            <person name="Daligault H.E."/>
            <person name="Hanschen E.R."/>
            <person name="Kunde Y.A."/>
            <person name="Johnson M.B."/>
            <person name="Starkenburg S.R."/>
            <person name="Johnson S.L."/>
        </authorList>
    </citation>
    <scope>NUCLEOTIDE SEQUENCE [LARGE SCALE GENOMIC DNA]</scope>
</reference>
<dbReference type="GO" id="GO:0000307">
    <property type="term" value="C:cyclin-dependent protein kinase holoenzyme complex"/>
    <property type="evidence" value="ECO:0007669"/>
    <property type="project" value="TreeGrafter"/>
</dbReference>
<dbReference type="GO" id="GO:0005524">
    <property type="term" value="F:ATP binding"/>
    <property type="evidence" value="ECO:0007669"/>
    <property type="project" value="UniProtKB-UniRule"/>
</dbReference>
<evidence type="ECO:0000256" key="6">
    <source>
        <dbReference type="ARBA" id="ARBA00022840"/>
    </source>
</evidence>
<evidence type="ECO:0000256" key="3">
    <source>
        <dbReference type="ARBA" id="ARBA00022679"/>
    </source>
</evidence>
<feature type="binding site" evidence="7">
    <location>
        <position position="171"/>
    </location>
    <ligand>
        <name>ATP</name>
        <dbReference type="ChEBI" id="CHEBI:30616"/>
    </ligand>
</feature>